<sequence length="241" mass="27231">MSRARTSDEIWLARNLDKLDELLHNYPKLPKKPLAESSVYIIGMASPEHEDVINQLIKFFEVPNGGIVGNLPVKVSGQPLHYEPGGSGVEVAPDVSVRPSTTFVPRPADSIVIPRPPSDIHILFPRPGVREPGTGYFFRSMTAKLYRQGMETQRWDFGNVLKYSRDPIANINDPNLCNTPNDPRFQINIPIKEVFWDPQFPIPLNYVPLIPTNLIGNEFNIDLYWIQRIALEAAMQTAMIT</sequence>
<evidence type="ECO:0000313" key="1">
    <source>
        <dbReference type="EMBL" id="CAG8516359.1"/>
    </source>
</evidence>
<keyword evidence="2" id="KW-1185">Reference proteome</keyword>
<dbReference type="OrthoDB" id="2431218at2759"/>
<dbReference type="AlphaFoldDB" id="A0A9N9A3H2"/>
<proteinExistence type="predicted"/>
<comment type="caution">
    <text evidence="1">The sequence shown here is derived from an EMBL/GenBank/DDBJ whole genome shotgun (WGS) entry which is preliminary data.</text>
</comment>
<dbReference type="Proteomes" id="UP000789706">
    <property type="component" value="Unassembled WGS sequence"/>
</dbReference>
<evidence type="ECO:0000313" key="2">
    <source>
        <dbReference type="Proteomes" id="UP000789706"/>
    </source>
</evidence>
<organism evidence="1 2">
    <name type="scientific">Diversispora eburnea</name>
    <dbReference type="NCBI Taxonomy" id="1213867"/>
    <lineage>
        <taxon>Eukaryota</taxon>
        <taxon>Fungi</taxon>
        <taxon>Fungi incertae sedis</taxon>
        <taxon>Mucoromycota</taxon>
        <taxon>Glomeromycotina</taxon>
        <taxon>Glomeromycetes</taxon>
        <taxon>Diversisporales</taxon>
        <taxon>Diversisporaceae</taxon>
        <taxon>Diversispora</taxon>
    </lineage>
</organism>
<name>A0A9N9A3H2_9GLOM</name>
<dbReference type="EMBL" id="CAJVPK010000485">
    <property type="protein sequence ID" value="CAG8516359.1"/>
    <property type="molecule type" value="Genomic_DNA"/>
</dbReference>
<reference evidence="1" key="1">
    <citation type="submission" date="2021-06" db="EMBL/GenBank/DDBJ databases">
        <authorList>
            <person name="Kallberg Y."/>
            <person name="Tangrot J."/>
            <person name="Rosling A."/>
        </authorList>
    </citation>
    <scope>NUCLEOTIDE SEQUENCE</scope>
    <source>
        <strain evidence="1">AZ414A</strain>
    </source>
</reference>
<accession>A0A9N9A3H2</accession>
<protein>
    <submittedName>
        <fullName evidence="1">5328_t:CDS:1</fullName>
    </submittedName>
</protein>
<gene>
    <name evidence="1" type="ORF">DEBURN_LOCUS5436</name>
</gene>